<accession>A0A5N7CYA1</accession>
<name>A0A5N7CYA1_9EURO</name>
<dbReference type="RefSeq" id="XP_031936511.1">
    <property type="nucleotide sequence ID" value="XM_032088716.1"/>
</dbReference>
<dbReference type="GeneID" id="43673407"/>
<evidence type="ECO:0000256" key="1">
    <source>
        <dbReference type="SAM" id="MobiDB-lite"/>
    </source>
</evidence>
<protein>
    <submittedName>
        <fullName evidence="2">Uncharacterized protein</fullName>
    </submittedName>
</protein>
<dbReference type="EMBL" id="ML736839">
    <property type="protein sequence ID" value="KAE8399192.1"/>
    <property type="molecule type" value="Genomic_DNA"/>
</dbReference>
<proteinExistence type="predicted"/>
<organism evidence="2 3">
    <name type="scientific">Aspergillus pseudonomiae</name>
    <dbReference type="NCBI Taxonomy" id="1506151"/>
    <lineage>
        <taxon>Eukaryota</taxon>
        <taxon>Fungi</taxon>
        <taxon>Dikarya</taxon>
        <taxon>Ascomycota</taxon>
        <taxon>Pezizomycotina</taxon>
        <taxon>Eurotiomycetes</taxon>
        <taxon>Eurotiomycetidae</taxon>
        <taxon>Eurotiales</taxon>
        <taxon>Aspergillaceae</taxon>
        <taxon>Aspergillus</taxon>
        <taxon>Aspergillus subgen. Circumdati</taxon>
    </lineage>
</organism>
<feature type="region of interest" description="Disordered" evidence="1">
    <location>
        <begin position="91"/>
        <end position="127"/>
    </location>
</feature>
<dbReference type="OrthoDB" id="4507188at2759"/>
<sequence length="235" mass="26123">MTRSGKYRRRQTGHHCHSVAYSLQPFLPSYGAQYPVFPRPISSVPPGSMPFPHGFIPLAHDRLPPSSFLCPQPSGTPPVWSPGPIPDFYSQHEDSGMMRNGNHAPNTFTPRQTPLPSRPTQAGYSNQHDRPVQPIPQIQPGQPFPPVQSVQPLPQFQPFHPILSGQSTRSSQHSQLLHPPPYLRPAPPIPYYPYQPVAAPAMPCVAPVSSYQAYPMLWGVGVWIVSEAVEREMFS</sequence>
<keyword evidence="3" id="KW-1185">Reference proteome</keyword>
<reference evidence="2 3" key="1">
    <citation type="submission" date="2019-04" db="EMBL/GenBank/DDBJ databases">
        <authorList>
            <consortium name="DOE Joint Genome Institute"/>
            <person name="Mondo S."/>
            <person name="Kjaerbolling I."/>
            <person name="Vesth T."/>
            <person name="Frisvad J.C."/>
            <person name="Nybo J.L."/>
            <person name="Theobald S."/>
            <person name="Kildgaard S."/>
            <person name="Isbrandt T."/>
            <person name="Kuo A."/>
            <person name="Sato A."/>
            <person name="Lyhne E.K."/>
            <person name="Kogle M.E."/>
            <person name="Wiebenga A."/>
            <person name="Kun R.S."/>
            <person name="Lubbers R.J."/>
            <person name="Makela M.R."/>
            <person name="Barry K."/>
            <person name="Chovatia M."/>
            <person name="Clum A."/>
            <person name="Daum C."/>
            <person name="Haridas S."/>
            <person name="He G."/>
            <person name="LaButti K."/>
            <person name="Lipzen A."/>
            <person name="Riley R."/>
            <person name="Salamov A."/>
            <person name="Simmons B.A."/>
            <person name="Magnuson J.K."/>
            <person name="Henrissat B."/>
            <person name="Mortensen U.H."/>
            <person name="Larsen T.O."/>
            <person name="Devries R.P."/>
            <person name="Grigoriev I.V."/>
            <person name="Machida M."/>
            <person name="Baker S.E."/>
            <person name="Andersen M.R."/>
            <person name="Cantor M.N."/>
            <person name="Hua S.X."/>
        </authorList>
    </citation>
    <scope>NUCLEOTIDE SEQUENCE [LARGE SCALE GENOMIC DNA]</scope>
    <source>
        <strain evidence="2 3">CBS 119388</strain>
    </source>
</reference>
<feature type="compositionally biased region" description="Polar residues" evidence="1">
    <location>
        <begin position="103"/>
        <end position="126"/>
    </location>
</feature>
<dbReference type="AlphaFoldDB" id="A0A5N7CYA1"/>
<dbReference type="Proteomes" id="UP000325579">
    <property type="component" value="Unassembled WGS sequence"/>
</dbReference>
<evidence type="ECO:0000313" key="3">
    <source>
        <dbReference type="Proteomes" id="UP000325579"/>
    </source>
</evidence>
<evidence type="ECO:0000313" key="2">
    <source>
        <dbReference type="EMBL" id="KAE8399192.1"/>
    </source>
</evidence>
<gene>
    <name evidence="2" type="ORF">BDV37DRAFT_290465</name>
</gene>
<accession>A0A5N6HMH4</accession>